<name>A0ABX8GPW0_9CELL</name>
<accession>A0ABX8GPW0</accession>
<evidence type="ECO:0008006" key="4">
    <source>
        <dbReference type="Google" id="ProtNLM"/>
    </source>
</evidence>
<evidence type="ECO:0000313" key="3">
    <source>
        <dbReference type="Proteomes" id="UP000679335"/>
    </source>
</evidence>
<evidence type="ECO:0000256" key="1">
    <source>
        <dbReference type="SAM" id="MobiDB-lite"/>
    </source>
</evidence>
<evidence type="ECO:0000313" key="2">
    <source>
        <dbReference type="EMBL" id="QWC17586.1"/>
    </source>
</evidence>
<gene>
    <name evidence="2" type="ORF">KKR89_08520</name>
</gene>
<proteinExistence type="predicted"/>
<dbReference type="RefSeq" id="WP_208194973.1">
    <property type="nucleotide sequence ID" value="NZ_CP076023.1"/>
</dbReference>
<feature type="region of interest" description="Disordered" evidence="1">
    <location>
        <begin position="1"/>
        <end position="54"/>
    </location>
</feature>
<dbReference type="EMBL" id="CP076023">
    <property type="protein sequence ID" value="QWC17586.1"/>
    <property type="molecule type" value="Genomic_DNA"/>
</dbReference>
<reference evidence="2 3" key="1">
    <citation type="submission" date="2021-05" db="EMBL/GenBank/DDBJ databases">
        <title>Novel species in genus Cellulomonas.</title>
        <authorList>
            <person name="Zhang G."/>
        </authorList>
    </citation>
    <scope>NUCLEOTIDE SEQUENCE [LARGE SCALE GENOMIC DNA]</scope>
    <source>
        <strain evidence="3">zg-ZUI157</strain>
    </source>
</reference>
<dbReference type="InterPro" id="IPR027417">
    <property type="entry name" value="P-loop_NTPase"/>
</dbReference>
<dbReference type="SUPFAM" id="SSF52540">
    <property type="entry name" value="P-loop containing nucleoside triphosphate hydrolases"/>
    <property type="match status" value="1"/>
</dbReference>
<sequence length="307" mass="32458">MSEQEAPDAPAADAERPPGVRRAVATAPPAQPARRSGRRHHGADVDRPADLSTSSPLRLTVRDLHVVGRRAPMLHLESLALATGECVLVAGEPGQGHTALALVATGRLAPYEGSVVLTAADGTVSTARDVLRRLSGVVDLPGISEPDDTLTVATVVAEELSLARAGSRRSHVRRWLADHELARFRDVRMDDLPGPVRTALLTSLTAERPGVRFLVISLPDRHGGEPGGWWSIAQAFAARGYGVLVQCSRSSARDLGAALEPARGDASQRATPVESLRTGVDQMAAPLDVPELTVDLDERPSAAQDTP</sequence>
<dbReference type="Proteomes" id="UP000679335">
    <property type="component" value="Chromosome"/>
</dbReference>
<protein>
    <recommendedName>
        <fullName evidence="4">ABC transporter ATP-binding protein</fullName>
    </recommendedName>
</protein>
<dbReference type="Gene3D" id="3.40.50.300">
    <property type="entry name" value="P-loop containing nucleotide triphosphate hydrolases"/>
    <property type="match status" value="1"/>
</dbReference>
<keyword evidence="3" id="KW-1185">Reference proteome</keyword>
<organism evidence="2 3">
    <name type="scientific">Cellulomonas dongxiuzhuiae</name>
    <dbReference type="NCBI Taxonomy" id="2819979"/>
    <lineage>
        <taxon>Bacteria</taxon>
        <taxon>Bacillati</taxon>
        <taxon>Actinomycetota</taxon>
        <taxon>Actinomycetes</taxon>
        <taxon>Micrococcales</taxon>
        <taxon>Cellulomonadaceae</taxon>
        <taxon>Cellulomonas</taxon>
    </lineage>
</organism>